<dbReference type="GO" id="GO:0005385">
    <property type="term" value="F:zinc ion transmembrane transporter activity"/>
    <property type="evidence" value="ECO:0007669"/>
    <property type="project" value="TreeGrafter"/>
</dbReference>
<proteinExistence type="predicted"/>
<dbReference type="InterPro" id="IPR003689">
    <property type="entry name" value="ZIP"/>
</dbReference>
<name>A0AAN9VB30_9ORTH</name>
<feature type="region of interest" description="Disordered" evidence="5">
    <location>
        <begin position="139"/>
        <end position="160"/>
    </location>
</feature>
<dbReference type="EMBL" id="JAZDUA010000408">
    <property type="protein sequence ID" value="KAK7792980.1"/>
    <property type="molecule type" value="Genomic_DNA"/>
</dbReference>
<evidence type="ECO:0000256" key="5">
    <source>
        <dbReference type="SAM" id="MobiDB-lite"/>
    </source>
</evidence>
<feature type="transmembrane region" description="Helical" evidence="6">
    <location>
        <begin position="259"/>
        <end position="279"/>
    </location>
</feature>
<evidence type="ECO:0000256" key="3">
    <source>
        <dbReference type="ARBA" id="ARBA00022989"/>
    </source>
</evidence>
<evidence type="ECO:0000313" key="8">
    <source>
        <dbReference type="EMBL" id="KAK7792980.1"/>
    </source>
</evidence>
<evidence type="ECO:0000256" key="1">
    <source>
        <dbReference type="ARBA" id="ARBA00004141"/>
    </source>
</evidence>
<feature type="transmembrane region" description="Helical" evidence="6">
    <location>
        <begin position="193"/>
        <end position="217"/>
    </location>
</feature>
<dbReference type="EMBL" id="JAZDUA010000655">
    <property type="protein sequence ID" value="KAK7790212.1"/>
    <property type="molecule type" value="Genomic_DNA"/>
</dbReference>
<keyword evidence="3 6" id="KW-1133">Transmembrane helix</keyword>
<organism evidence="8 9">
    <name type="scientific">Gryllus longicercus</name>
    <dbReference type="NCBI Taxonomy" id="2509291"/>
    <lineage>
        <taxon>Eukaryota</taxon>
        <taxon>Metazoa</taxon>
        <taxon>Ecdysozoa</taxon>
        <taxon>Arthropoda</taxon>
        <taxon>Hexapoda</taxon>
        <taxon>Insecta</taxon>
        <taxon>Pterygota</taxon>
        <taxon>Neoptera</taxon>
        <taxon>Polyneoptera</taxon>
        <taxon>Orthoptera</taxon>
        <taxon>Ensifera</taxon>
        <taxon>Gryllidea</taxon>
        <taxon>Grylloidea</taxon>
        <taxon>Gryllidae</taxon>
        <taxon>Gryllinae</taxon>
        <taxon>Gryllus</taxon>
    </lineage>
</organism>
<comment type="subcellular location">
    <subcellularLocation>
        <location evidence="1">Membrane</location>
        <topology evidence="1">Multi-pass membrane protein</topology>
    </subcellularLocation>
</comment>
<reference evidence="8 9" key="1">
    <citation type="submission" date="2024-03" db="EMBL/GenBank/DDBJ databases">
        <title>The genome assembly and annotation of the cricket Gryllus longicercus Weissman &amp; Gray.</title>
        <authorList>
            <person name="Szrajer S."/>
            <person name="Gray D."/>
            <person name="Ylla G."/>
        </authorList>
    </citation>
    <scope>NUCLEOTIDE SEQUENCE [LARGE SCALE GENOMIC DNA]</scope>
    <source>
        <strain evidence="8">DAG 2021-001</strain>
        <tissue evidence="8">Whole body minus gut</tissue>
    </source>
</reference>
<feature type="transmembrane region" description="Helical" evidence="6">
    <location>
        <begin position="47"/>
        <end position="68"/>
    </location>
</feature>
<dbReference type="PANTHER" id="PTHR11040:SF140">
    <property type="entry name" value="ZRT (ZRT), IRT- (IRT-) LIKE PROTEIN TRANSPORTER"/>
    <property type="match status" value="1"/>
</dbReference>
<dbReference type="Pfam" id="PF02535">
    <property type="entry name" value="Zip"/>
    <property type="match status" value="1"/>
</dbReference>
<dbReference type="PANTHER" id="PTHR11040">
    <property type="entry name" value="ZINC/IRON TRANSPORTER"/>
    <property type="match status" value="1"/>
</dbReference>
<dbReference type="AlphaFoldDB" id="A0AAN9VB30"/>
<feature type="transmembrane region" description="Helical" evidence="6">
    <location>
        <begin position="6"/>
        <end position="26"/>
    </location>
</feature>
<evidence type="ECO:0008006" key="10">
    <source>
        <dbReference type="Google" id="ProtNLM"/>
    </source>
</evidence>
<evidence type="ECO:0000256" key="2">
    <source>
        <dbReference type="ARBA" id="ARBA00022692"/>
    </source>
</evidence>
<accession>A0AAN9VB30</accession>
<evidence type="ECO:0000256" key="4">
    <source>
        <dbReference type="ARBA" id="ARBA00023136"/>
    </source>
</evidence>
<sequence length="324" mass="35639">MDIIGAKWIVLVTLFLLTFIFSMLPLKLLKAFHETADPVKRYRYGRIISLLSCFAAGVFMATCLLDLFPEVDDILQKAMTSPNINTSFPVAEFTVAFGFFMVLIVEQIVLDCKESVRRTADAIESFSDEDPDIRRKLRRDSVEGVSDQPQLNADENYEDDPHSSFRSFLLLTALSLHSLFEGLAIGLQPDVESVLQIFAAVVLHKTIIAFSLGLNLVQSQLGLIAIIRSNVLFCITSPIGMGIAMSLEQFGHAVDSSGVNGVLQGLACGTFVYITFFEVLPHELNKGKDRLLKLLAVLIGFSVVCGVLFLEPEKPKSCSANGPL</sequence>
<keyword evidence="9" id="KW-1185">Reference proteome</keyword>
<keyword evidence="2 6" id="KW-0812">Transmembrane</keyword>
<keyword evidence="4 6" id="KW-0472">Membrane</keyword>
<evidence type="ECO:0000256" key="6">
    <source>
        <dbReference type="SAM" id="Phobius"/>
    </source>
</evidence>
<gene>
    <name evidence="7" type="ORF">R5R35_012474</name>
    <name evidence="8" type="ORF">R5R35_013168</name>
</gene>
<protein>
    <recommendedName>
        <fullName evidence="10">Zinc transporter ZIP1</fullName>
    </recommendedName>
</protein>
<feature type="transmembrane region" description="Helical" evidence="6">
    <location>
        <begin position="229"/>
        <end position="247"/>
    </location>
</feature>
<feature type="transmembrane region" description="Helical" evidence="6">
    <location>
        <begin position="88"/>
        <end position="110"/>
    </location>
</feature>
<feature type="transmembrane region" description="Helical" evidence="6">
    <location>
        <begin position="291"/>
        <end position="310"/>
    </location>
</feature>
<evidence type="ECO:0000313" key="7">
    <source>
        <dbReference type="EMBL" id="KAK7790212.1"/>
    </source>
</evidence>
<evidence type="ECO:0000313" key="9">
    <source>
        <dbReference type="Proteomes" id="UP001378592"/>
    </source>
</evidence>
<dbReference type="Proteomes" id="UP001378592">
    <property type="component" value="Unassembled WGS sequence"/>
</dbReference>
<comment type="caution">
    <text evidence="8">The sequence shown here is derived from an EMBL/GenBank/DDBJ whole genome shotgun (WGS) entry which is preliminary data.</text>
</comment>
<dbReference type="GO" id="GO:0005886">
    <property type="term" value="C:plasma membrane"/>
    <property type="evidence" value="ECO:0007669"/>
    <property type="project" value="TreeGrafter"/>
</dbReference>
<feature type="transmembrane region" description="Helical" evidence="6">
    <location>
        <begin position="168"/>
        <end position="187"/>
    </location>
</feature>